<dbReference type="GO" id="GO:0005737">
    <property type="term" value="C:cytoplasm"/>
    <property type="evidence" value="ECO:0007669"/>
    <property type="project" value="TreeGrafter"/>
</dbReference>
<dbReference type="AlphaFoldDB" id="A0AAD9ET48"/>
<evidence type="ECO:0000313" key="7">
    <source>
        <dbReference type="EMBL" id="KAK1880443.1"/>
    </source>
</evidence>
<keyword evidence="8" id="KW-1185">Reference proteome</keyword>
<dbReference type="Gene3D" id="3.10.100.10">
    <property type="entry name" value="Mannose-Binding Protein A, subunit A"/>
    <property type="match status" value="1"/>
</dbReference>
<dbReference type="Pfam" id="PF03992">
    <property type="entry name" value="ABM"/>
    <property type="match status" value="1"/>
</dbReference>
<feature type="domain" description="EF-hand" evidence="5">
    <location>
        <begin position="22"/>
        <end position="57"/>
    </location>
</feature>
<evidence type="ECO:0000256" key="1">
    <source>
        <dbReference type="ARBA" id="ARBA00022723"/>
    </source>
</evidence>
<dbReference type="PANTHER" id="PTHR12178">
    <property type="entry name" value="EF-HAND DOMAIN-CONTAINING PROTEIN"/>
    <property type="match status" value="1"/>
</dbReference>
<dbReference type="InterPro" id="IPR018247">
    <property type="entry name" value="EF_Hand_1_Ca_BS"/>
</dbReference>
<dbReference type="InterPro" id="IPR016187">
    <property type="entry name" value="CTDL_fold"/>
</dbReference>
<dbReference type="Pfam" id="PF13202">
    <property type="entry name" value="EF-hand_5"/>
    <property type="match status" value="1"/>
</dbReference>
<dbReference type="Pfam" id="PF00059">
    <property type="entry name" value="Lectin_C"/>
    <property type="match status" value="1"/>
</dbReference>
<dbReference type="InterPro" id="IPR002048">
    <property type="entry name" value="EF_hand_dom"/>
</dbReference>
<accession>A0AAD9ET48</accession>
<dbReference type="InterPro" id="IPR007138">
    <property type="entry name" value="ABM_dom"/>
</dbReference>
<dbReference type="EMBL" id="JASDAP010000025">
    <property type="protein sequence ID" value="KAK1880443.1"/>
    <property type="molecule type" value="Genomic_DNA"/>
</dbReference>
<dbReference type="InterPro" id="IPR016186">
    <property type="entry name" value="C-type_lectin-like/link_sf"/>
</dbReference>
<dbReference type="PANTHER" id="PTHR12178:SF11">
    <property type="entry name" value="N-TERMINAL EF-HAND CALCIUM-BINDING PROTEIN 1"/>
    <property type="match status" value="1"/>
</dbReference>
<dbReference type="SMART" id="SM00034">
    <property type="entry name" value="CLECT"/>
    <property type="match status" value="1"/>
</dbReference>
<sequence length="463" mass="53128">MDCSEEVQAVFEEPTAEMELKKGMSIFIDILRRADKNDDGKLSFDEFKSYFSDGVLTAEELQELFHTIDTHNTEGLVLSACISEGANLVSVADVEEQEFLKSVILSNIAGITYGAWIGGYDAIMEDNWKWSDGSAFTFAAWGAGEPNDANGENCMEMQTEYFSQHLGEYENVLGALEDLNMCILKAMDKTKKDYQESSHLEQFVTRFLLKETTNQLHSLQSSLECAMETTAEQTRQEKQGPLKPEVLSIQWSGRRSNRRLQRNSSLSPNNPLLSLVNSGGCRRLKELLGQSQWVSTGQRAEHRRGEGGRECLREKLECVYEEDSQWMVQVNRLQRLIDRLEKKEIRLEPVEEEVLESKSHILIVQRQLSVLEDELEEFRLALRQYMDCACAQTGCLHIAVQRLANESRFILYEFWEHNSVWKNHLQTNYSKTFQRGNVDFLETPESLSTMLVPASWWVLNNNN</sequence>
<evidence type="ECO:0000259" key="6">
    <source>
        <dbReference type="PROSITE" id="PS51725"/>
    </source>
</evidence>
<evidence type="ECO:0000259" key="4">
    <source>
        <dbReference type="PROSITE" id="PS50041"/>
    </source>
</evidence>
<dbReference type="InterPro" id="IPR011992">
    <property type="entry name" value="EF-hand-dom_pair"/>
</dbReference>
<dbReference type="SUPFAM" id="SSF47473">
    <property type="entry name" value="EF-hand"/>
    <property type="match status" value="1"/>
</dbReference>
<dbReference type="InterPro" id="IPR011008">
    <property type="entry name" value="Dimeric_a/b-barrel"/>
</dbReference>
<dbReference type="PROSITE" id="PS50222">
    <property type="entry name" value="EF_HAND_2"/>
    <property type="match status" value="1"/>
</dbReference>
<feature type="coiled-coil region" evidence="3">
    <location>
        <begin position="333"/>
        <end position="381"/>
    </location>
</feature>
<keyword evidence="2" id="KW-0106">Calcium</keyword>
<dbReference type="GO" id="GO:0005509">
    <property type="term" value="F:calcium ion binding"/>
    <property type="evidence" value="ECO:0007669"/>
    <property type="project" value="InterPro"/>
</dbReference>
<dbReference type="SUPFAM" id="SSF54909">
    <property type="entry name" value="Dimeric alpha+beta barrel"/>
    <property type="match status" value="1"/>
</dbReference>
<dbReference type="Gene3D" id="3.30.70.100">
    <property type="match status" value="1"/>
</dbReference>
<reference evidence="7" key="1">
    <citation type="submission" date="2023-04" db="EMBL/GenBank/DDBJ databases">
        <title>Chromosome-level genome of Chaenocephalus aceratus.</title>
        <authorList>
            <person name="Park H."/>
        </authorList>
    </citation>
    <scope>NUCLEOTIDE SEQUENCE</scope>
    <source>
        <strain evidence="7">DE</strain>
        <tissue evidence="7">Muscle</tissue>
    </source>
</reference>
<keyword evidence="3" id="KW-0175">Coiled coil</keyword>
<protein>
    <submittedName>
        <fullName evidence="7">N-terminal EF-hand calcium-binding protein 1</fullName>
    </submittedName>
</protein>
<dbReference type="PROSITE" id="PS51725">
    <property type="entry name" value="ABM"/>
    <property type="match status" value="1"/>
</dbReference>
<dbReference type="FunFam" id="3.30.70.100:FF:000025">
    <property type="entry name" value="N-terminal EF-hand calcium-binding protein 1"/>
    <property type="match status" value="1"/>
</dbReference>
<evidence type="ECO:0000256" key="3">
    <source>
        <dbReference type="SAM" id="Coils"/>
    </source>
</evidence>
<evidence type="ECO:0000259" key="5">
    <source>
        <dbReference type="PROSITE" id="PS50222"/>
    </source>
</evidence>
<dbReference type="SUPFAM" id="SSF56436">
    <property type="entry name" value="C-type lectin-like"/>
    <property type="match status" value="1"/>
</dbReference>
<evidence type="ECO:0000313" key="8">
    <source>
        <dbReference type="Proteomes" id="UP001228049"/>
    </source>
</evidence>
<dbReference type="CDD" id="cd00037">
    <property type="entry name" value="CLECT"/>
    <property type="match status" value="1"/>
</dbReference>
<feature type="domain" description="C-type lectin" evidence="4">
    <location>
        <begin position="81"/>
        <end position="183"/>
    </location>
</feature>
<dbReference type="GO" id="GO:0042984">
    <property type="term" value="P:regulation of amyloid precursor protein biosynthetic process"/>
    <property type="evidence" value="ECO:0007669"/>
    <property type="project" value="TreeGrafter"/>
</dbReference>
<evidence type="ECO:0000256" key="2">
    <source>
        <dbReference type="ARBA" id="ARBA00022837"/>
    </source>
</evidence>
<keyword evidence="1" id="KW-0479">Metal-binding</keyword>
<name>A0AAD9ET48_DISEL</name>
<gene>
    <name evidence="7" type="ORF">KUDE01_025968</name>
</gene>
<dbReference type="Gene3D" id="1.10.238.10">
    <property type="entry name" value="EF-hand"/>
    <property type="match status" value="1"/>
</dbReference>
<dbReference type="PROSITE" id="PS50041">
    <property type="entry name" value="C_TYPE_LECTIN_2"/>
    <property type="match status" value="1"/>
</dbReference>
<comment type="caution">
    <text evidence="7">The sequence shown here is derived from an EMBL/GenBank/DDBJ whole genome shotgun (WGS) entry which is preliminary data.</text>
</comment>
<feature type="domain" description="ABM" evidence="6">
    <location>
        <begin position="362"/>
        <end position="450"/>
    </location>
</feature>
<dbReference type="InterPro" id="IPR039862">
    <property type="entry name" value="NECAB1/2/3"/>
</dbReference>
<proteinExistence type="predicted"/>
<dbReference type="Proteomes" id="UP001228049">
    <property type="component" value="Unassembled WGS sequence"/>
</dbReference>
<dbReference type="PROSITE" id="PS00018">
    <property type="entry name" value="EF_HAND_1"/>
    <property type="match status" value="1"/>
</dbReference>
<dbReference type="InterPro" id="IPR001304">
    <property type="entry name" value="C-type_lectin-like"/>
</dbReference>
<organism evidence="7 8">
    <name type="scientific">Dissostichus eleginoides</name>
    <name type="common">Patagonian toothfish</name>
    <name type="synonym">Dissostichus amissus</name>
    <dbReference type="NCBI Taxonomy" id="100907"/>
    <lineage>
        <taxon>Eukaryota</taxon>
        <taxon>Metazoa</taxon>
        <taxon>Chordata</taxon>
        <taxon>Craniata</taxon>
        <taxon>Vertebrata</taxon>
        <taxon>Euteleostomi</taxon>
        <taxon>Actinopterygii</taxon>
        <taxon>Neopterygii</taxon>
        <taxon>Teleostei</taxon>
        <taxon>Neoteleostei</taxon>
        <taxon>Acanthomorphata</taxon>
        <taxon>Eupercaria</taxon>
        <taxon>Perciformes</taxon>
        <taxon>Notothenioidei</taxon>
        <taxon>Nototheniidae</taxon>
        <taxon>Dissostichus</taxon>
    </lineage>
</organism>